<sequence>MSWHKGQIVTRHSYGHDLLFRIQKTYNNQAVIFGENFRLEADAPLDDLRRVKNEERHKIEQQVRQKEATSYRMFRQDYYLRSFRDYAKPTSAKEEEVAQFQLCPKVLHIDGDALFLKKCVMLYKRLGLQVHGIHVEEAEMPLKVRELMEKVQPDILVLTGHDSYSKQKGEENDIRAYRNSKFFVEAVREARKVEPSLDQLVIFAGACQSHFESLIKAGANFASSPTRINIHALDPVYVIAKIGYTSFMEKVDLYDVINKTITREKGIGGIETRGLFRIGLPYLKGLPITNEKVKDDE</sequence>
<protein>
    <submittedName>
        <fullName evidence="1">Sporulation peptidase YabG</fullName>
    </submittedName>
</protein>
<comment type="caution">
    <text evidence="1">The sequence shown here is derived from an EMBL/GenBank/DDBJ whole genome shotgun (WGS) entry which is preliminary data.</text>
</comment>
<dbReference type="InterPro" id="IPR008764">
    <property type="entry name" value="Peptidase_U57"/>
</dbReference>
<accession>A0ABN1A4E5</accession>
<reference evidence="1 2" key="1">
    <citation type="journal article" date="2019" name="Int. J. Syst. Evol. Microbiol.">
        <title>The Global Catalogue of Microorganisms (GCM) 10K type strain sequencing project: providing services to taxonomists for standard genome sequencing and annotation.</title>
        <authorList>
            <consortium name="The Broad Institute Genomics Platform"/>
            <consortium name="The Broad Institute Genome Sequencing Center for Infectious Disease"/>
            <person name="Wu L."/>
            <person name="Ma J."/>
        </authorList>
    </citation>
    <scope>NUCLEOTIDE SEQUENCE [LARGE SCALE GENOMIC DNA]</scope>
    <source>
        <strain evidence="1 2">JCM 14193</strain>
    </source>
</reference>
<organism evidence="1 2">
    <name type="scientific">Alkalibacillus silvisoli</name>
    <dbReference type="NCBI Taxonomy" id="392823"/>
    <lineage>
        <taxon>Bacteria</taxon>
        <taxon>Bacillati</taxon>
        <taxon>Bacillota</taxon>
        <taxon>Bacilli</taxon>
        <taxon>Bacillales</taxon>
        <taxon>Bacillaceae</taxon>
        <taxon>Alkalibacillus</taxon>
    </lineage>
</organism>
<name>A0ABN1A4E5_9BACI</name>
<dbReference type="NCBIfam" id="TIGR02855">
    <property type="entry name" value="spore_yabG"/>
    <property type="match status" value="1"/>
</dbReference>
<proteinExistence type="predicted"/>
<dbReference type="Pfam" id="PF05582">
    <property type="entry name" value="Peptidase_U57"/>
    <property type="match status" value="1"/>
</dbReference>
<dbReference type="EMBL" id="BAAACZ010000019">
    <property type="protein sequence ID" value="GAA0467286.1"/>
    <property type="molecule type" value="Genomic_DNA"/>
</dbReference>
<evidence type="ECO:0000313" key="2">
    <source>
        <dbReference type="Proteomes" id="UP001500740"/>
    </source>
</evidence>
<gene>
    <name evidence="1" type="primary">yabG</name>
    <name evidence="1" type="ORF">GCM10008935_24000</name>
</gene>
<dbReference type="Proteomes" id="UP001500740">
    <property type="component" value="Unassembled WGS sequence"/>
</dbReference>
<dbReference type="PIRSF" id="PIRSF011575">
    <property type="entry name" value="YabG"/>
    <property type="match status" value="1"/>
</dbReference>
<evidence type="ECO:0000313" key="1">
    <source>
        <dbReference type="EMBL" id="GAA0467286.1"/>
    </source>
</evidence>
<keyword evidence="2" id="KW-1185">Reference proteome</keyword>
<dbReference type="RefSeq" id="WP_343783841.1">
    <property type="nucleotide sequence ID" value="NZ_BAAACZ010000019.1"/>
</dbReference>